<proteinExistence type="predicted"/>
<keyword evidence="3 6" id="KW-1133">Transmembrane helix</keyword>
<dbReference type="GeneID" id="63689348"/>
<dbReference type="HOGENOM" id="CLU_012349_2_2_1"/>
<feature type="transmembrane region" description="Helical" evidence="6">
    <location>
        <begin position="350"/>
        <end position="371"/>
    </location>
</feature>
<gene>
    <name evidence="7" type="ORF">DACRYDRAFT_26545</name>
</gene>
<evidence type="ECO:0000256" key="4">
    <source>
        <dbReference type="ARBA" id="ARBA00023136"/>
    </source>
</evidence>
<feature type="non-terminal residue" evidence="7">
    <location>
        <position position="388"/>
    </location>
</feature>
<dbReference type="GO" id="GO:0015095">
    <property type="term" value="F:magnesium ion transmembrane transporter activity"/>
    <property type="evidence" value="ECO:0007669"/>
    <property type="project" value="InterPro"/>
</dbReference>
<keyword evidence="4 6" id="KW-0472">Membrane</keyword>
<dbReference type="RefSeq" id="XP_040633160.1">
    <property type="nucleotide sequence ID" value="XM_040774286.1"/>
</dbReference>
<sequence>IGIGVAIAGNVVISLALNLQKLAHQRLNGTWNEGGSDGAETFNGTETPTPIGNGESTLPDENGRMHFPTFSPTEELPNPMGSPKAPKIILSAPSTYNGRHAPRAFYRPDNRSSPSARLLKQGTPSIRRYDSIGHPSIAEHDEEEGEAPVQENGPDRHYLSSKLWWTGFLLMGVGETGNFLSYAYAPASIVAPLGTVALIANCVFAPLLLHERLRKLELFGVALAIIGALTVVASSQSNDIRLTPDGLIKAIMQPGFIAFTAVYIVSVIVLMILSNREYGKAHVLVDVGICALFGGFTVLSTKGVSSMLTYKGFPIFRDWITYPFLVVLAGTAIGQIKYLNRALQKFEGKVVIPTQFVFFNLSAIVGSAILYRDFEDMELHRFITFLYG</sequence>
<feature type="compositionally biased region" description="Polar residues" evidence="5">
    <location>
        <begin position="42"/>
        <end position="56"/>
    </location>
</feature>
<reference evidence="7 8" key="1">
    <citation type="journal article" date="2012" name="Science">
        <title>The Paleozoic origin of enzymatic lignin decomposition reconstructed from 31 fungal genomes.</title>
        <authorList>
            <person name="Floudas D."/>
            <person name="Binder M."/>
            <person name="Riley R."/>
            <person name="Barry K."/>
            <person name="Blanchette R.A."/>
            <person name="Henrissat B."/>
            <person name="Martinez A.T."/>
            <person name="Otillar R."/>
            <person name="Spatafora J.W."/>
            <person name="Yadav J.S."/>
            <person name="Aerts A."/>
            <person name="Benoit I."/>
            <person name="Boyd A."/>
            <person name="Carlson A."/>
            <person name="Copeland A."/>
            <person name="Coutinho P.M."/>
            <person name="de Vries R.P."/>
            <person name="Ferreira P."/>
            <person name="Findley K."/>
            <person name="Foster B."/>
            <person name="Gaskell J."/>
            <person name="Glotzer D."/>
            <person name="Gorecki P."/>
            <person name="Heitman J."/>
            <person name="Hesse C."/>
            <person name="Hori C."/>
            <person name="Igarashi K."/>
            <person name="Jurgens J.A."/>
            <person name="Kallen N."/>
            <person name="Kersten P."/>
            <person name="Kohler A."/>
            <person name="Kuees U."/>
            <person name="Kumar T.K.A."/>
            <person name="Kuo A."/>
            <person name="LaButti K."/>
            <person name="Larrondo L.F."/>
            <person name="Lindquist E."/>
            <person name="Ling A."/>
            <person name="Lombard V."/>
            <person name="Lucas S."/>
            <person name="Lundell T."/>
            <person name="Martin R."/>
            <person name="McLaughlin D.J."/>
            <person name="Morgenstern I."/>
            <person name="Morin E."/>
            <person name="Murat C."/>
            <person name="Nagy L.G."/>
            <person name="Nolan M."/>
            <person name="Ohm R.A."/>
            <person name="Patyshakuliyeva A."/>
            <person name="Rokas A."/>
            <person name="Ruiz-Duenas F.J."/>
            <person name="Sabat G."/>
            <person name="Salamov A."/>
            <person name="Samejima M."/>
            <person name="Schmutz J."/>
            <person name="Slot J.C."/>
            <person name="St John F."/>
            <person name="Stenlid J."/>
            <person name="Sun H."/>
            <person name="Sun S."/>
            <person name="Syed K."/>
            <person name="Tsang A."/>
            <person name="Wiebenga A."/>
            <person name="Young D."/>
            <person name="Pisabarro A."/>
            <person name="Eastwood D.C."/>
            <person name="Martin F."/>
            <person name="Cullen D."/>
            <person name="Grigoriev I.V."/>
            <person name="Hibbett D.S."/>
        </authorList>
    </citation>
    <scope>NUCLEOTIDE SEQUENCE [LARGE SCALE GENOMIC DNA]</scope>
    <source>
        <strain evidence="7 8">DJM-731 SS1</strain>
    </source>
</reference>
<feature type="region of interest" description="Disordered" evidence="5">
    <location>
        <begin position="32"/>
        <end position="60"/>
    </location>
</feature>
<dbReference type="EMBL" id="JH795855">
    <property type="protein sequence ID" value="EJU06266.1"/>
    <property type="molecule type" value="Genomic_DNA"/>
</dbReference>
<evidence type="ECO:0000256" key="2">
    <source>
        <dbReference type="ARBA" id="ARBA00022692"/>
    </source>
</evidence>
<protein>
    <submittedName>
        <fullName evidence="7">DUF803-domain-containing protein</fullName>
    </submittedName>
</protein>
<organism evidence="7 8">
    <name type="scientific">Dacryopinax primogenitus (strain DJM 731)</name>
    <name type="common">Brown rot fungus</name>
    <dbReference type="NCBI Taxonomy" id="1858805"/>
    <lineage>
        <taxon>Eukaryota</taxon>
        <taxon>Fungi</taxon>
        <taxon>Dikarya</taxon>
        <taxon>Basidiomycota</taxon>
        <taxon>Agaricomycotina</taxon>
        <taxon>Dacrymycetes</taxon>
        <taxon>Dacrymycetales</taxon>
        <taxon>Dacrymycetaceae</taxon>
        <taxon>Dacryopinax</taxon>
    </lineage>
</organism>
<feature type="transmembrane region" description="Helical" evidence="6">
    <location>
        <begin position="255"/>
        <end position="274"/>
    </location>
</feature>
<dbReference type="PANTHER" id="PTHR12570:SF65">
    <property type="entry name" value="MAGNESIUM TRANSPORTER NIPA9-RELATED"/>
    <property type="match status" value="1"/>
</dbReference>
<dbReference type="InterPro" id="IPR008521">
    <property type="entry name" value="Mg_trans_NIPA"/>
</dbReference>
<comment type="subcellular location">
    <subcellularLocation>
        <location evidence="1">Membrane</location>
        <topology evidence="1">Multi-pass membrane protein</topology>
    </subcellularLocation>
</comment>
<evidence type="ECO:0000256" key="6">
    <source>
        <dbReference type="SAM" id="Phobius"/>
    </source>
</evidence>
<dbReference type="SUPFAM" id="SSF103481">
    <property type="entry name" value="Multidrug resistance efflux transporter EmrE"/>
    <property type="match status" value="1"/>
</dbReference>
<evidence type="ECO:0000313" key="7">
    <source>
        <dbReference type="EMBL" id="EJU06266.1"/>
    </source>
</evidence>
<dbReference type="OrthoDB" id="165382at2759"/>
<accession>M5G7T5</accession>
<evidence type="ECO:0000313" key="8">
    <source>
        <dbReference type="Proteomes" id="UP000030653"/>
    </source>
</evidence>
<evidence type="ECO:0000256" key="3">
    <source>
        <dbReference type="ARBA" id="ARBA00022989"/>
    </source>
</evidence>
<evidence type="ECO:0000256" key="5">
    <source>
        <dbReference type="SAM" id="MobiDB-lite"/>
    </source>
</evidence>
<dbReference type="GO" id="GO:0016020">
    <property type="term" value="C:membrane"/>
    <property type="evidence" value="ECO:0007669"/>
    <property type="project" value="UniProtKB-SubCell"/>
</dbReference>
<dbReference type="Proteomes" id="UP000030653">
    <property type="component" value="Unassembled WGS sequence"/>
</dbReference>
<feature type="non-terminal residue" evidence="7">
    <location>
        <position position="1"/>
    </location>
</feature>
<feature type="transmembrane region" description="Helical" evidence="6">
    <location>
        <begin position="216"/>
        <end position="235"/>
    </location>
</feature>
<feature type="transmembrane region" description="Helical" evidence="6">
    <location>
        <begin position="281"/>
        <end position="299"/>
    </location>
</feature>
<dbReference type="InterPro" id="IPR037185">
    <property type="entry name" value="EmrE-like"/>
</dbReference>
<dbReference type="Gene3D" id="1.10.3730.20">
    <property type="match status" value="1"/>
</dbReference>
<feature type="transmembrane region" description="Helical" evidence="6">
    <location>
        <begin position="189"/>
        <end position="209"/>
    </location>
</feature>
<dbReference type="AlphaFoldDB" id="M5G7T5"/>
<dbReference type="PANTHER" id="PTHR12570">
    <property type="match status" value="1"/>
</dbReference>
<dbReference type="OMA" id="EWITYPL"/>
<keyword evidence="2 6" id="KW-0812">Transmembrane</keyword>
<name>M5G7T5_DACPD</name>
<evidence type="ECO:0000256" key="1">
    <source>
        <dbReference type="ARBA" id="ARBA00004141"/>
    </source>
</evidence>
<feature type="transmembrane region" description="Helical" evidence="6">
    <location>
        <begin position="319"/>
        <end position="338"/>
    </location>
</feature>
<dbReference type="Pfam" id="PF05653">
    <property type="entry name" value="Mg_trans_NIPA"/>
    <property type="match status" value="1"/>
</dbReference>
<keyword evidence="8" id="KW-1185">Reference proteome</keyword>